<feature type="non-terminal residue" evidence="4">
    <location>
        <position position="1"/>
    </location>
</feature>
<keyword evidence="5" id="KW-1185">Reference proteome</keyword>
<evidence type="ECO:0000259" key="3">
    <source>
        <dbReference type="PROSITE" id="PS50144"/>
    </source>
</evidence>
<proteinExistence type="predicted"/>
<evidence type="ECO:0000256" key="2">
    <source>
        <dbReference type="SAM" id="MobiDB-lite"/>
    </source>
</evidence>
<accession>A0AAV0J0P1</accession>
<dbReference type="Gene3D" id="2.60.210.10">
    <property type="entry name" value="Apoptosis, Tumor Necrosis Factor Receptor Associated Protein 2, Chain A"/>
    <property type="match status" value="1"/>
</dbReference>
<keyword evidence="1" id="KW-0175">Coiled coil</keyword>
<feature type="compositionally biased region" description="Basic and acidic residues" evidence="2">
    <location>
        <begin position="187"/>
        <end position="203"/>
    </location>
</feature>
<dbReference type="PROSITE" id="PS50144">
    <property type="entry name" value="MATH"/>
    <property type="match status" value="1"/>
</dbReference>
<protein>
    <recommendedName>
        <fullName evidence="3">MATH domain-containing protein</fullName>
    </recommendedName>
</protein>
<evidence type="ECO:0000313" key="4">
    <source>
        <dbReference type="EMBL" id="CAI0402523.1"/>
    </source>
</evidence>
<feature type="region of interest" description="Disordered" evidence="2">
    <location>
        <begin position="187"/>
        <end position="209"/>
    </location>
</feature>
<sequence length="209" mass="23386">EDSCFSNNVTNFLSLYVDLADSETRPAGWTVKADISLTLVDQVKGTSSLRKYSTHNFNAEEHDWGFTSFVAIKELRSPNEGFFVNDTLIVQAEVCTAKRTKFELNLSSLSGEKGHGGEAGSQEETAELSRVEVTRLGEEDLKLEAEIRQLSARKAIIFYQRSSTVAELDKANQEAVKELEELKKQCDESRQAVENRMRAKERLAQSNAS</sequence>
<dbReference type="EMBL" id="CAMGYJ010000004">
    <property type="protein sequence ID" value="CAI0402523.1"/>
    <property type="molecule type" value="Genomic_DNA"/>
</dbReference>
<dbReference type="PANTHER" id="PTHR46236:SF35">
    <property type="entry name" value="MATH DOMAIN-CONTAINING PROTEIN"/>
    <property type="match status" value="1"/>
</dbReference>
<comment type="caution">
    <text evidence="4">The sequence shown here is derived from an EMBL/GenBank/DDBJ whole genome shotgun (WGS) entry which is preliminary data.</text>
</comment>
<name>A0AAV0J0P1_9ROSI</name>
<evidence type="ECO:0000256" key="1">
    <source>
        <dbReference type="ARBA" id="ARBA00023054"/>
    </source>
</evidence>
<dbReference type="PANTHER" id="PTHR46236">
    <property type="entry name" value="TRAF-LIKE SUPERFAMILY PROTEIN"/>
    <property type="match status" value="1"/>
</dbReference>
<dbReference type="Proteomes" id="UP001154282">
    <property type="component" value="Unassembled WGS sequence"/>
</dbReference>
<organism evidence="4 5">
    <name type="scientific">Linum tenue</name>
    <dbReference type="NCBI Taxonomy" id="586396"/>
    <lineage>
        <taxon>Eukaryota</taxon>
        <taxon>Viridiplantae</taxon>
        <taxon>Streptophyta</taxon>
        <taxon>Embryophyta</taxon>
        <taxon>Tracheophyta</taxon>
        <taxon>Spermatophyta</taxon>
        <taxon>Magnoliopsida</taxon>
        <taxon>eudicotyledons</taxon>
        <taxon>Gunneridae</taxon>
        <taxon>Pentapetalae</taxon>
        <taxon>rosids</taxon>
        <taxon>fabids</taxon>
        <taxon>Malpighiales</taxon>
        <taxon>Linaceae</taxon>
        <taxon>Linum</taxon>
    </lineage>
</organism>
<dbReference type="AlphaFoldDB" id="A0AAV0J0P1"/>
<dbReference type="CDD" id="cd00121">
    <property type="entry name" value="MATH"/>
    <property type="match status" value="1"/>
</dbReference>
<dbReference type="SUPFAM" id="SSF49599">
    <property type="entry name" value="TRAF domain-like"/>
    <property type="match status" value="1"/>
</dbReference>
<dbReference type="InterPro" id="IPR002083">
    <property type="entry name" value="MATH/TRAF_dom"/>
</dbReference>
<feature type="domain" description="MATH" evidence="3">
    <location>
        <begin position="1"/>
        <end position="94"/>
    </location>
</feature>
<dbReference type="InterPro" id="IPR050804">
    <property type="entry name" value="MCC"/>
</dbReference>
<gene>
    <name evidence="4" type="ORF">LITE_LOCUS11634</name>
</gene>
<reference evidence="4" key="1">
    <citation type="submission" date="2022-08" db="EMBL/GenBank/DDBJ databases">
        <authorList>
            <person name="Gutierrez-Valencia J."/>
        </authorList>
    </citation>
    <scope>NUCLEOTIDE SEQUENCE</scope>
</reference>
<dbReference type="InterPro" id="IPR008974">
    <property type="entry name" value="TRAF-like"/>
</dbReference>
<evidence type="ECO:0000313" key="5">
    <source>
        <dbReference type="Proteomes" id="UP001154282"/>
    </source>
</evidence>
<dbReference type="Pfam" id="PF22486">
    <property type="entry name" value="MATH_2"/>
    <property type="match status" value="1"/>
</dbReference>